<evidence type="ECO:0000256" key="1">
    <source>
        <dbReference type="SAM" id="Phobius"/>
    </source>
</evidence>
<gene>
    <name evidence="2" type="ORF">MHYMCMPASI_00623</name>
</gene>
<dbReference type="SUPFAM" id="SSF69318">
    <property type="entry name" value="Integrin alpha N-terminal domain"/>
    <property type="match status" value="1"/>
</dbReference>
<dbReference type="EMBL" id="CAJVAF010000292">
    <property type="protein sequence ID" value="CAG7592830.1"/>
    <property type="molecule type" value="Genomic_DNA"/>
</dbReference>
<evidence type="ECO:0000313" key="3">
    <source>
        <dbReference type="Proteomes" id="UP000837675"/>
    </source>
</evidence>
<reference evidence="2" key="1">
    <citation type="submission" date="2021-06" db="EMBL/GenBank/DDBJ databases">
        <authorList>
            <person name="Nardi T."/>
            <person name="Nardi T."/>
        </authorList>
    </citation>
    <scope>NUCLEOTIDE SEQUENCE</scope>
</reference>
<feature type="transmembrane region" description="Helical" evidence="1">
    <location>
        <begin position="13"/>
        <end position="32"/>
    </location>
</feature>
<proteinExistence type="predicted"/>
<dbReference type="Gene3D" id="2.130.10.130">
    <property type="entry name" value="Integrin alpha, N-terminal"/>
    <property type="match status" value="1"/>
</dbReference>
<protein>
    <submittedName>
        <fullName evidence="2">FG-GAP repeat-containing protein</fullName>
    </submittedName>
</protein>
<accession>A0A8S4BWY8</accession>
<keyword evidence="1" id="KW-0812">Transmembrane</keyword>
<dbReference type="AlphaFoldDB" id="A0A8S4BWY8"/>
<keyword evidence="3" id="KW-1185">Reference proteome</keyword>
<organism evidence="2 3">
    <name type="scientific">Hyalomma marginatum</name>
    <dbReference type="NCBI Taxonomy" id="34627"/>
    <lineage>
        <taxon>Eukaryota</taxon>
        <taxon>Metazoa</taxon>
        <taxon>Ecdysozoa</taxon>
        <taxon>Arthropoda</taxon>
        <taxon>Chelicerata</taxon>
        <taxon>Arachnida</taxon>
        <taxon>Acari</taxon>
        <taxon>Parasitiformes</taxon>
        <taxon>Ixodida</taxon>
        <taxon>Ixodoidea</taxon>
        <taxon>Ixodidae</taxon>
        <taxon>Hyalomminae</taxon>
        <taxon>Hyalomma</taxon>
    </lineage>
</organism>
<evidence type="ECO:0000313" key="2">
    <source>
        <dbReference type="EMBL" id="CAG7592830.1"/>
    </source>
</evidence>
<name>A0A8S4BWY8_9ACAR</name>
<dbReference type="Proteomes" id="UP000837675">
    <property type="component" value="Unassembled WGS sequence"/>
</dbReference>
<keyword evidence="1" id="KW-1133">Transmembrane helix</keyword>
<comment type="caution">
    <text evidence="2">The sequence shown here is derived from an EMBL/GenBank/DDBJ whole genome shotgun (WGS) entry which is preliminary data.</text>
</comment>
<dbReference type="InterPro" id="IPR028994">
    <property type="entry name" value="Integrin_alpha_N"/>
</dbReference>
<sequence>MCLSSMAARVLGIWEYLYLLLLISIVIIINGIDHNDRHGISVTNAGDINKDGKNDVIISCRNQILCNFWPNYSFAYFWAFNIEWN</sequence>
<keyword evidence="1" id="KW-0472">Membrane</keyword>